<dbReference type="AlphaFoldDB" id="A0A8J2UI44"/>
<dbReference type="InterPro" id="IPR018490">
    <property type="entry name" value="cNMP-bd_dom_sf"/>
</dbReference>
<dbReference type="InterPro" id="IPR000595">
    <property type="entry name" value="cNMP-bd_dom"/>
</dbReference>
<proteinExistence type="predicted"/>
<dbReference type="CDD" id="cd00038">
    <property type="entry name" value="CAP_ED"/>
    <property type="match status" value="1"/>
</dbReference>
<protein>
    <submittedName>
        <fullName evidence="1">cAMP-binding protein</fullName>
    </submittedName>
</protein>
<reference evidence="1" key="2">
    <citation type="submission" date="2020-09" db="EMBL/GenBank/DDBJ databases">
        <authorList>
            <person name="Sun Q."/>
            <person name="Zhou Y."/>
        </authorList>
    </citation>
    <scope>NUCLEOTIDE SEQUENCE</scope>
    <source>
        <strain evidence="1">CGMCC 1.15448</strain>
    </source>
</reference>
<dbReference type="SUPFAM" id="SSF51206">
    <property type="entry name" value="cAMP-binding domain-like"/>
    <property type="match status" value="1"/>
</dbReference>
<name>A0A8J2UI44_9BACT</name>
<evidence type="ECO:0000313" key="1">
    <source>
        <dbReference type="EMBL" id="GGB19320.1"/>
    </source>
</evidence>
<reference evidence="1" key="1">
    <citation type="journal article" date="2014" name="Int. J. Syst. Evol. Microbiol.">
        <title>Complete genome sequence of Corynebacterium casei LMG S-19264T (=DSM 44701T), isolated from a smear-ripened cheese.</title>
        <authorList>
            <consortium name="US DOE Joint Genome Institute (JGI-PGF)"/>
            <person name="Walter F."/>
            <person name="Albersmeier A."/>
            <person name="Kalinowski J."/>
            <person name="Ruckert C."/>
        </authorList>
    </citation>
    <scope>NUCLEOTIDE SEQUENCE</scope>
    <source>
        <strain evidence="1">CGMCC 1.15448</strain>
    </source>
</reference>
<dbReference type="EMBL" id="BMJC01000005">
    <property type="protein sequence ID" value="GGB19320.1"/>
    <property type="molecule type" value="Genomic_DNA"/>
</dbReference>
<evidence type="ECO:0000313" key="2">
    <source>
        <dbReference type="Proteomes" id="UP000607559"/>
    </source>
</evidence>
<keyword evidence="2" id="KW-1185">Reference proteome</keyword>
<dbReference type="Proteomes" id="UP000607559">
    <property type="component" value="Unassembled WGS sequence"/>
</dbReference>
<sequence length="193" mass="21879">MLMDATLLLQSIARHITLTEEEQARFVSVLQHRTIKKKQFFSREGEISKGPAFVTAGLLRSYSIDHNGFEHVIQFAPPGWWAADIGSSIRQTPGILNVDALEDSEIFWLRQSDLEGLFIKIPKFERFFRIISQNALAAHQARLVSILSLPAKERYAQFCQLYPSLIGCLPQKQVASYIGVTPEFLSKMLNTRA</sequence>
<dbReference type="InterPro" id="IPR014710">
    <property type="entry name" value="RmlC-like_jellyroll"/>
</dbReference>
<dbReference type="Gene3D" id="2.60.120.10">
    <property type="entry name" value="Jelly Rolls"/>
    <property type="match status" value="1"/>
</dbReference>
<accession>A0A8J2UI44</accession>
<gene>
    <name evidence="1" type="ORF">GCM10011511_48760</name>
</gene>
<organism evidence="1 2">
    <name type="scientific">Puia dinghuensis</name>
    <dbReference type="NCBI Taxonomy" id="1792502"/>
    <lineage>
        <taxon>Bacteria</taxon>
        <taxon>Pseudomonadati</taxon>
        <taxon>Bacteroidota</taxon>
        <taxon>Chitinophagia</taxon>
        <taxon>Chitinophagales</taxon>
        <taxon>Chitinophagaceae</taxon>
        <taxon>Puia</taxon>
    </lineage>
</organism>
<comment type="caution">
    <text evidence="1">The sequence shown here is derived from an EMBL/GenBank/DDBJ whole genome shotgun (WGS) entry which is preliminary data.</text>
</comment>